<dbReference type="AlphaFoldDB" id="A0A914RQA0"/>
<dbReference type="WBParaSite" id="PEQ_0000410901-mRNA-1">
    <property type="protein sequence ID" value="PEQ_0000410901-mRNA-1"/>
    <property type="gene ID" value="PEQ_0000410901"/>
</dbReference>
<accession>A0A914RQA0</accession>
<organism evidence="1 2">
    <name type="scientific">Parascaris equorum</name>
    <name type="common">Equine roundworm</name>
    <dbReference type="NCBI Taxonomy" id="6256"/>
    <lineage>
        <taxon>Eukaryota</taxon>
        <taxon>Metazoa</taxon>
        <taxon>Ecdysozoa</taxon>
        <taxon>Nematoda</taxon>
        <taxon>Chromadorea</taxon>
        <taxon>Rhabditida</taxon>
        <taxon>Spirurina</taxon>
        <taxon>Ascaridomorpha</taxon>
        <taxon>Ascaridoidea</taxon>
        <taxon>Ascarididae</taxon>
        <taxon>Parascaris</taxon>
    </lineage>
</organism>
<protein>
    <submittedName>
        <fullName evidence="2">Uncharacterized protein</fullName>
    </submittedName>
</protein>
<proteinExistence type="predicted"/>
<evidence type="ECO:0000313" key="1">
    <source>
        <dbReference type="Proteomes" id="UP000887564"/>
    </source>
</evidence>
<sequence>MVGCAQDFLKDIKHEEGREVRSWTSHEKKFYEVSFNRIFEEGICHLDGMNLQGISLFEVKNRDLLTYMSEVVYLMGKMSFAESIENCSALERCVFLRTVLERIRPVELKLKPYVEKAMSFSTSTSNSKQMRMFSMLVRILEDEDVAKERVMERARRRALQSSLISELRAQYSEAPEEVQ</sequence>
<dbReference type="Proteomes" id="UP000887564">
    <property type="component" value="Unplaced"/>
</dbReference>
<keyword evidence="1" id="KW-1185">Reference proteome</keyword>
<reference evidence="2" key="1">
    <citation type="submission" date="2022-11" db="UniProtKB">
        <authorList>
            <consortium name="WormBaseParasite"/>
        </authorList>
    </citation>
    <scope>IDENTIFICATION</scope>
</reference>
<name>A0A914RQA0_PAREQ</name>
<evidence type="ECO:0000313" key="2">
    <source>
        <dbReference type="WBParaSite" id="PEQ_0000410901-mRNA-1"/>
    </source>
</evidence>